<gene>
    <name evidence="3" type="ORF">PN36_19075</name>
</gene>
<keyword evidence="4" id="KW-1185">Reference proteome</keyword>
<organism evidence="3 4">
    <name type="scientific">Candidatus Thiomargarita nelsonii</name>
    <dbReference type="NCBI Taxonomy" id="1003181"/>
    <lineage>
        <taxon>Bacteria</taxon>
        <taxon>Pseudomonadati</taxon>
        <taxon>Pseudomonadota</taxon>
        <taxon>Gammaproteobacteria</taxon>
        <taxon>Thiotrichales</taxon>
        <taxon>Thiotrichaceae</taxon>
        <taxon>Thiomargarita</taxon>
    </lineage>
</organism>
<reference evidence="3 4" key="1">
    <citation type="journal article" date="2016" name="Front. Microbiol.">
        <title>Single-Cell (Meta-)Genomics of a Dimorphic Candidatus Thiomargarita nelsonii Reveals Genomic Plasticity.</title>
        <authorList>
            <person name="Flood B.E."/>
            <person name="Fliss P."/>
            <person name="Jones D.S."/>
            <person name="Dick G.J."/>
            <person name="Jain S."/>
            <person name="Kaster A.K."/>
            <person name="Winkel M."/>
            <person name="Mussmann M."/>
            <person name="Bailey J."/>
        </authorList>
    </citation>
    <scope>NUCLEOTIDE SEQUENCE [LARGE SCALE GENOMIC DNA]</scope>
    <source>
        <strain evidence="3">Hydrate Ridge</strain>
    </source>
</reference>
<dbReference type="EMBL" id="JSZA02000077">
    <property type="protein sequence ID" value="KHD10934.1"/>
    <property type="molecule type" value="Genomic_DNA"/>
</dbReference>
<keyword evidence="1" id="KW-0732">Signal</keyword>
<protein>
    <submittedName>
        <fullName evidence="3">Membrane protein</fullName>
    </submittedName>
</protein>
<evidence type="ECO:0000313" key="3">
    <source>
        <dbReference type="EMBL" id="KHD10934.1"/>
    </source>
</evidence>
<feature type="chain" id="PRO_5007387846" evidence="1">
    <location>
        <begin position="22"/>
        <end position="261"/>
    </location>
</feature>
<feature type="signal peptide" evidence="1">
    <location>
        <begin position="1"/>
        <end position="21"/>
    </location>
</feature>
<dbReference type="Gene3D" id="2.50.20.10">
    <property type="entry name" value="Lipoprotein localisation LolA/LolB/LppX"/>
    <property type="match status" value="1"/>
</dbReference>
<dbReference type="Proteomes" id="UP000030428">
    <property type="component" value="Unassembled WGS sequence"/>
</dbReference>
<evidence type="ECO:0000313" key="4">
    <source>
        <dbReference type="Proteomes" id="UP000030428"/>
    </source>
</evidence>
<name>A0A0A6PL99_9GAMM</name>
<evidence type="ECO:0000256" key="1">
    <source>
        <dbReference type="SAM" id="SignalP"/>
    </source>
</evidence>
<evidence type="ECO:0000259" key="2">
    <source>
        <dbReference type="Pfam" id="PF17131"/>
    </source>
</evidence>
<dbReference type="Pfam" id="PF17131">
    <property type="entry name" value="LolA_like"/>
    <property type="match status" value="1"/>
</dbReference>
<dbReference type="AlphaFoldDB" id="A0A0A6PL99"/>
<accession>A0A0A6PL99</accession>
<feature type="domain" description="Uncharacterized protein TP-0789" evidence="2">
    <location>
        <begin position="77"/>
        <end position="259"/>
    </location>
</feature>
<dbReference type="CDD" id="cd16329">
    <property type="entry name" value="LolA_like"/>
    <property type="match status" value="1"/>
</dbReference>
<comment type="caution">
    <text evidence="3">The sequence shown here is derived from an EMBL/GenBank/DDBJ whole genome shotgun (WGS) entry which is preliminary data.</text>
</comment>
<proteinExistence type="predicted"/>
<dbReference type="InterPro" id="IPR033399">
    <property type="entry name" value="TP_0789-like"/>
</dbReference>
<sequence>MKRRVFLVLLLVGIMPVDLFAQTPEEKGLAIAMETDRRDTGFGNYIADMTMLLRNRQGDKSIREVRMKILEVPGDGDKSMNIFDKPRDVKGTVVLTFSHGLKPDEQWIYLPALKRVKRISSSNKSGPFMGSEFAYEDIGSWEVKKYTYRYLRDGVLNGNDCFVVENTPAYKYSGYSRQTEWVDKTIHQPRQIVFYDRKGALLKTLTFKGYRQYLGQYWRADEMLMVNHQTGKSTRLLWKNYRFRTRLRSRDFTRNSMKRMR</sequence>